<dbReference type="EMBL" id="CAXLJM020000057">
    <property type="protein sequence ID" value="CAL8117938.1"/>
    <property type="molecule type" value="Genomic_DNA"/>
</dbReference>
<keyword evidence="5" id="KW-0521">NADP</keyword>
<dbReference type="InterPro" id="IPR036188">
    <property type="entry name" value="FAD/NAD-bd_sf"/>
</dbReference>
<keyword evidence="6 9" id="KW-0560">Oxidoreductase</keyword>
<evidence type="ECO:0008006" key="15">
    <source>
        <dbReference type="Google" id="ProtNLM"/>
    </source>
</evidence>
<dbReference type="PANTHER" id="PTHR42737">
    <property type="entry name" value="GLUTATHIONE REDUCTASE"/>
    <property type="match status" value="1"/>
</dbReference>
<protein>
    <recommendedName>
        <fullName evidence="15">Thioredoxin reductase</fullName>
    </recommendedName>
</protein>
<evidence type="ECO:0000259" key="12">
    <source>
        <dbReference type="Pfam" id="PF07992"/>
    </source>
</evidence>
<dbReference type="Proteomes" id="UP001642540">
    <property type="component" value="Unassembled WGS sequence"/>
</dbReference>
<dbReference type="InterPro" id="IPR012999">
    <property type="entry name" value="Pyr_OxRdtase_I_AS"/>
</dbReference>
<dbReference type="Gene3D" id="3.30.390.30">
    <property type="match status" value="1"/>
</dbReference>
<evidence type="ECO:0000256" key="8">
    <source>
        <dbReference type="ARBA" id="ARBA00023284"/>
    </source>
</evidence>
<evidence type="ECO:0000259" key="11">
    <source>
        <dbReference type="Pfam" id="PF02852"/>
    </source>
</evidence>
<dbReference type="InterPro" id="IPR001100">
    <property type="entry name" value="Pyr_nuc-diS_OxRdtase"/>
</dbReference>
<dbReference type="NCBIfam" id="TIGR01438">
    <property type="entry name" value="TGR"/>
    <property type="match status" value="1"/>
</dbReference>
<comment type="caution">
    <text evidence="13">The sequence shown here is derived from an EMBL/GenBank/DDBJ whole genome shotgun (WGS) entry which is preliminary data.</text>
</comment>
<dbReference type="PRINTS" id="PR00411">
    <property type="entry name" value="PNDRDTASEI"/>
</dbReference>
<comment type="similarity">
    <text evidence="2 9">Belongs to the class-I pyridine nucleotide-disulfide oxidoreductase family.</text>
</comment>
<dbReference type="PIRSF" id="PIRSF000350">
    <property type="entry name" value="Mercury_reductase_MerA"/>
    <property type="match status" value="1"/>
</dbReference>
<evidence type="ECO:0000256" key="4">
    <source>
        <dbReference type="ARBA" id="ARBA00022827"/>
    </source>
</evidence>
<dbReference type="SUPFAM" id="SSF51905">
    <property type="entry name" value="FAD/NAD(P)-binding domain"/>
    <property type="match status" value="1"/>
</dbReference>
<keyword evidence="4 9" id="KW-0274">FAD</keyword>
<organism evidence="13 14">
    <name type="scientific">Orchesella dallaii</name>
    <dbReference type="NCBI Taxonomy" id="48710"/>
    <lineage>
        <taxon>Eukaryota</taxon>
        <taxon>Metazoa</taxon>
        <taxon>Ecdysozoa</taxon>
        <taxon>Arthropoda</taxon>
        <taxon>Hexapoda</taxon>
        <taxon>Collembola</taxon>
        <taxon>Entomobryomorpha</taxon>
        <taxon>Entomobryoidea</taxon>
        <taxon>Orchesellidae</taxon>
        <taxon>Orchesellinae</taxon>
        <taxon>Orchesella</taxon>
    </lineage>
</organism>
<dbReference type="InterPro" id="IPR006338">
    <property type="entry name" value="Thioredoxin/glutathione_Rdtase"/>
</dbReference>
<evidence type="ECO:0000256" key="1">
    <source>
        <dbReference type="ARBA" id="ARBA00001974"/>
    </source>
</evidence>
<reference evidence="13 14" key="1">
    <citation type="submission" date="2024-08" db="EMBL/GenBank/DDBJ databases">
        <authorList>
            <person name="Cucini C."/>
            <person name="Frati F."/>
        </authorList>
    </citation>
    <scope>NUCLEOTIDE SEQUENCE [LARGE SCALE GENOMIC DNA]</scope>
</reference>
<dbReference type="InterPro" id="IPR023753">
    <property type="entry name" value="FAD/NAD-binding_dom"/>
</dbReference>
<evidence type="ECO:0000256" key="2">
    <source>
        <dbReference type="ARBA" id="ARBA00007532"/>
    </source>
</evidence>
<comment type="cofactor">
    <cofactor evidence="1">
        <name>FAD</name>
        <dbReference type="ChEBI" id="CHEBI:57692"/>
    </cofactor>
</comment>
<evidence type="ECO:0000256" key="5">
    <source>
        <dbReference type="ARBA" id="ARBA00022857"/>
    </source>
</evidence>
<dbReference type="Pfam" id="PF07992">
    <property type="entry name" value="Pyr_redox_2"/>
    <property type="match status" value="1"/>
</dbReference>
<evidence type="ECO:0000256" key="3">
    <source>
        <dbReference type="ARBA" id="ARBA00022630"/>
    </source>
</evidence>
<feature type="region of interest" description="Disordered" evidence="10">
    <location>
        <begin position="1"/>
        <end position="23"/>
    </location>
</feature>
<evidence type="ECO:0000313" key="13">
    <source>
        <dbReference type="EMBL" id="CAL8117938.1"/>
    </source>
</evidence>
<evidence type="ECO:0000256" key="9">
    <source>
        <dbReference type="RuleBase" id="RU003691"/>
    </source>
</evidence>
<keyword evidence="8 9" id="KW-0676">Redox-active center</keyword>
<evidence type="ECO:0000256" key="10">
    <source>
        <dbReference type="SAM" id="MobiDB-lite"/>
    </source>
</evidence>
<dbReference type="InterPro" id="IPR004099">
    <property type="entry name" value="Pyr_nucl-diS_OxRdtase_dimer"/>
</dbReference>
<feature type="domain" description="FAD/NAD(P)-binding" evidence="12">
    <location>
        <begin position="33"/>
        <end position="373"/>
    </location>
</feature>
<keyword evidence="14" id="KW-1185">Reference proteome</keyword>
<keyword evidence="3 9" id="KW-0285">Flavoprotein</keyword>
<accession>A0ABP1R2U4</accession>
<dbReference type="InterPro" id="IPR016156">
    <property type="entry name" value="FAD/NAD-linked_Rdtase_dimer_sf"/>
</dbReference>
<evidence type="ECO:0000256" key="7">
    <source>
        <dbReference type="ARBA" id="ARBA00023157"/>
    </source>
</evidence>
<keyword evidence="7" id="KW-1015">Disulfide bond</keyword>
<evidence type="ECO:0000313" key="14">
    <source>
        <dbReference type="Proteomes" id="UP001642540"/>
    </source>
</evidence>
<evidence type="ECO:0000256" key="6">
    <source>
        <dbReference type="ARBA" id="ARBA00023002"/>
    </source>
</evidence>
<proteinExistence type="inferred from homology"/>
<sequence length="522" mass="57325">MSKNPPQTAINSPIMGGNSTKPSFNPTKHPYQYDLIVIGGGSGGLACAREAAKLKAKVAICDVVTPSPKGTTWGLGGTCVNVGCIPKKLMHQSNLIKDCFEDAPTFGWNIAQNQTVKWDVLRDNIYDYINSLNFGYRLVLNKEGITYFNAYAEFEDEHKLKLTHPNDKTEEISAQCIVIAVGGRPRYLSIPGGTAKDALCITSDDIFSLPYAPGKTLCVGAGYIAMECAGFLSGFGYEVEVMARSAILRGFDSTVVDLIESNISSRNVKIMTATHPTKITLEKEGEPPLLSVTYENTEQKTTNEEKYNTVLIAIGRAPCTPGLSLEKVPHIKVDSEGYIITDLTERTGYPHIFAIGDCAKGRPQLTPPAIRAGNWLARRIYEKGFKKVVDYSCIPTTIFTPIEYGCCGMTEDEALQTYGSDLIEIYHKSASPLEFSLNKRDGEAIYAKLICLRKRGKEKVIGFHYLGPNAGEITQGFAMAVKRKALKDEFNELIGIHPTCAEIFTEMRITKGSQIAYVQTQC</sequence>
<dbReference type="Gene3D" id="3.50.50.60">
    <property type="entry name" value="FAD/NAD(P)-binding domain"/>
    <property type="match status" value="2"/>
</dbReference>
<feature type="domain" description="Pyridine nucleotide-disulphide oxidoreductase dimerisation" evidence="11">
    <location>
        <begin position="394"/>
        <end position="507"/>
    </location>
</feature>
<dbReference type="SUPFAM" id="SSF55424">
    <property type="entry name" value="FAD/NAD-linked reductases, dimerisation (C-terminal) domain"/>
    <property type="match status" value="1"/>
</dbReference>
<dbReference type="PRINTS" id="PR00368">
    <property type="entry name" value="FADPNR"/>
</dbReference>
<dbReference type="PROSITE" id="PS00076">
    <property type="entry name" value="PYRIDINE_REDOX_1"/>
    <property type="match status" value="1"/>
</dbReference>
<dbReference type="InterPro" id="IPR046952">
    <property type="entry name" value="GSHR/TRXR-like"/>
</dbReference>
<dbReference type="PANTHER" id="PTHR42737:SF6">
    <property type="entry name" value="THIOREDOXIN-DISULFIDE REDUCTASE"/>
    <property type="match status" value="1"/>
</dbReference>
<gene>
    <name evidence="13" type="ORF">ODALV1_LOCUS17907</name>
</gene>
<name>A0ABP1R2U4_9HEXA</name>
<dbReference type="Pfam" id="PF02852">
    <property type="entry name" value="Pyr_redox_dim"/>
    <property type="match status" value="1"/>
</dbReference>